<proteinExistence type="predicted"/>
<dbReference type="AlphaFoldDB" id="A0A4Y7QM09"/>
<evidence type="ECO:0000313" key="1">
    <source>
        <dbReference type="EMBL" id="TDL28694.1"/>
    </source>
</evidence>
<organism evidence="1 2">
    <name type="scientific">Rickenella mellea</name>
    <dbReference type="NCBI Taxonomy" id="50990"/>
    <lineage>
        <taxon>Eukaryota</taxon>
        <taxon>Fungi</taxon>
        <taxon>Dikarya</taxon>
        <taxon>Basidiomycota</taxon>
        <taxon>Agaricomycotina</taxon>
        <taxon>Agaricomycetes</taxon>
        <taxon>Hymenochaetales</taxon>
        <taxon>Rickenellaceae</taxon>
        <taxon>Rickenella</taxon>
    </lineage>
</organism>
<evidence type="ECO:0000313" key="2">
    <source>
        <dbReference type="Proteomes" id="UP000294933"/>
    </source>
</evidence>
<accession>A0A4Y7QM09</accession>
<keyword evidence="2" id="KW-1185">Reference proteome</keyword>
<sequence>MSSRAFIKTKTGKRGLRNGNLTYYNRKFKAQPPTGSSLALFPYKWPKHQTNHSAPLTQRVSRQNILSNRRYRKHSRSLYRQSLQGHSHSLIAHSHLVFHARRFGITGPLPPLRVLHRFVLQRH</sequence>
<gene>
    <name evidence="1" type="ORF">BD410DRAFT_781220</name>
</gene>
<dbReference type="VEuPathDB" id="FungiDB:BD410DRAFT_781220"/>
<dbReference type="Proteomes" id="UP000294933">
    <property type="component" value="Unassembled WGS sequence"/>
</dbReference>
<name>A0A4Y7QM09_9AGAM</name>
<protein>
    <submittedName>
        <fullName evidence="1">Uncharacterized protein</fullName>
    </submittedName>
</protein>
<reference evidence="1 2" key="1">
    <citation type="submission" date="2018-06" db="EMBL/GenBank/DDBJ databases">
        <title>A transcriptomic atlas of mushroom development highlights an independent origin of complex multicellularity.</title>
        <authorList>
            <consortium name="DOE Joint Genome Institute"/>
            <person name="Krizsan K."/>
            <person name="Almasi E."/>
            <person name="Merenyi Z."/>
            <person name="Sahu N."/>
            <person name="Viragh M."/>
            <person name="Koszo T."/>
            <person name="Mondo S."/>
            <person name="Kiss B."/>
            <person name="Balint B."/>
            <person name="Kues U."/>
            <person name="Barry K."/>
            <person name="Hegedus J.C."/>
            <person name="Henrissat B."/>
            <person name="Johnson J."/>
            <person name="Lipzen A."/>
            <person name="Ohm R."/>
            <person name="Nagy I."/>
            <person name="Pangilinan J."/>
            <person name="Yan J."/>
            <person name="Xiong Y."/>
            <person name="Grigoriev I.V."/>
            <person name="Hibbett D.S."/>
            <person name="Nagy L.G."/>
        </authorList>
    </citation>
    <scope>NUCLEOTIDE SEQUENCE [LARGE SCALE GENOMIC DNA]</scope>
    <source>
        <strain evidence="1 2">SZMC22713</strain>
    </source>
</reference>
<dbReference type="EMBL" id="ML170157">
    <property type="protein sequence ID" value="TDL28694.1"/>
    <property type="molecule type" value="Genomic_DNA"/>
</dbReference>